<gene>
    <name evidence="2" type="ORF">A3F51_02485</name>
</gene>
<proteinExistence type="predicted"/>
<reference evidence="2 3" key="1">
    <citation type="journal article" date="2016" name="Nat. Commun.">
        <title>Thousands of microbial genomes shed light on interconnected biogeochemical processes in an aquifer system.</title>
        <authorList>
            <person name="Anantharaman K."/>
            <person name="Brown C.T."/>
            <person name="Hug L.A."/>
            <person name="Sharon I."/>
            <person name="Castelle C.J."/>
            <person name="Probst A.J."/>
            <person name="Thomas B.C."/>
            <person name="Singh A."/>
            <person name="Wilkins M.J."/>
            <person name="Karaoz U."/>
            <person name="Brodie E.L."/>
            <person name="Williams K.H."/>
            <person name="Hubbard S.S."/>
            <person name="Banfield J.F."/>
        </authorList>
    </citation>
    <scope>NUCLEOTIDE SEQUENCE [LARGE SCALE GENOMIC DNA]</scope>
</reference>
<dbReference type="STRING" id="1802315.A3F51_02485"/>
<evidence type="ECO:0000259" key="1">
    <source>
        <dbReference type="PROSITE" id="PS51330"/>
    </source>
</evidence>
<organism evidence="2 3">
    <name type="scientific">Candidatus Taylorbacteria bacterium RIFCSPHIGHO2_12_FULL_45_16</name>
    <dbReference type="NCBI Taxonomy" id="1802315"/>
    <lineage>
        <taxon>Bacteria</taxon>
        <taxon>Candidatus Tayloriibacteriota</taxon>
    </lineage>
</organism>
<feature type="domain" description="DHFR" evidence="1">
    <location>
        <begin position="1"/>
        <end position="170"/>
    </location>
</feature>
<dbReference type="InterPro" id="IPR001796">
    <property type="entry name" value="DHFR_dom"/>
</dbReference>
<dbReference type="CDD" id="cd00209">
    <property type="entry name" value="DHFR"/>
    <property type="match status" value="1"/>
</dbReference>
<dbReference type="SUPFAM" id="SSF53597">
    <property type="entry name" value="Dihydrofolate reductase-like"/>
    <property type="match status" value="1"/>
</dbReference>
<evidence type="ECO:0000313" key="3">
    <source>
        <dbReference type="Proteomes" id="UP000178089"/>
    </source>
</evidence>
<dbReference type="PRINTS" id="PR00070">
    <property type="entry name" value="DHFR"/>
</dbReference>
<accession>A0A1G2MYB3</accession>
<dbReference type="Pfam" id="PF00186">
    <property type="entry name" value="DHFR_1"/>
    <property type="match status" value="1"/>
</dbReference>
<dbReference type="EMBL" id="MHRT01000007">
    <property type="protein sequence ID" value="OHA28824.1"/>
    <property type="molecule type" value="Genomic_DNA"/>
</dbReference>
<dbReference type="GO" id="GO:0046654">
    <property type="term" value="P:tetrahydrofolate biosynthetic process"/>
    <property type="evidence" value="ECO:0007669"/>
    <property type="project" value="InterPro"/>
</dbReference>
<dbReference type="Proteomes" id="UP000178089">
    <property type="component" value="Unassembled WGS sequence"/>
</dbReference>
<comment type="caution">
    <text evidence="2">The sequence shown here is derived from an EMBL/GenBank/DDBJ whole genome shotgun (WGS) entry which is preliminary data.</text>
</comment>
<dbReference type="GO" id="GO:0004146">
    <property type="term" value="F:dihydrofolate reductase activity"/>
    <property type="evidence" value="ECO:0007669"/>
    <property type="project" value="InterPro"/>
</dbReference>
<dbReference type="Gene3D" id="3.40.430.10">
    <property type="entry name" value="Dihydrofolate Reductase, subunit A"/>
    <property type="match status" value="1"/>
</dbReference>
<protein>
    <recommendedName>
        <fullName evidence="1">DHFR domain-containing protein</fullName>
    </recommendedName>
</protein>
<dbReference type="PROSITE" id="PS51330">
    <property type="entry name" value="DHFR_2"/>
    <property type="match status" value="1"/>
</dbReference>
<dbReference type="PANTHER" id="PTHR38011">
    <property type="entry name" value="DIHYDROFOLATE REDUCTASE FAMILY PROTEIN (AFU_ORTHOLOGUE AFUA_8G06820)"/>
    <property type="match status" value="1"/>
</dbReference>
<dbReference type="InterPro" id="IPR050765">
    <property type="entry name" value="Riboflavin_Biosynth_HTPR"/>
</dbReference>
<evidence type="ECO:0000313" key="2">
    <source>
        <dbReference type="EMBL" id="OHA28824.1"/>
    </source>
</evidence>
<sequence length="170" mass="19241">MTKCFIIAAMTADGYIAKEVKHAAFWTSKEDKKRFVELTKQAGVVIMGLNTFHTLPRPLKERINIVYSPDKIEGIETTAKEPKELLDELDGRGIKEVAICGGSQIYTMFMKAGVVDRLYLTIEPLIFGNGLRLFREDMHYHLELKSVVQAEHGALLLEYKVDYSGSMKLN</sequence>
<dbReference type="InterPro" id="IPR024072">
    <property type="entry name" value="DHFR-like_dom_sf"/>
</dbReference>
<dbReference type="AlphaFoldDB" id="A0A1G2MYB3"/>
<name>A0A1G2MYB3_9BACT</name>